<evidence type="ECO:0000313" key="2">
    <source>
        <dbReference type="Proteomes" id="UP001151760"/>
    </source>
</evidence>
<name>A0ABQ4ZGX0_9ASTR</name>
<reference evidence="1" key="1">
    <citation type="journal article" date="2022" name="Int. J. Mol. Sci.">
        <title>Draft Genome of Tanacetum Coccineum: Genomic Comparison of Closely Related Tanacetum-Family Plants.</title>
        <authorList>
            <person name="Yamashiro T."/>
            <person name="Shiraishi A."/>
            <person name="Nakayama K."/>
            <person name="Satake H."/>
        </authorList>
    </citation>
    <scope>NUCLEOTIDE SEQUENCE</scope>
</reference>
<accession>A0ABQ4ZGX0</accession>
<reference evidence="1" key="2">
    <citation type="submission" date="2022-01" db="EMBL/GenBank/DDBJ databases">
        <authorList>
            <person name="Yamashiro T."/>
            <person name="Shiraishi A."/>
            <person name="Satake H."/>
            <person name="Nakayama K."/>
        </authorList>
    </citation>
    <scope>NUCLEOTIDE SEQUENCE</scope>
</reference>
<dbReference type="Proteomes" id="UP001151760">
    <property type="component" value="Unassembled WGS sequence"/>
</dbReference>
<sequence length="231" mass="26456">MSNSNTNLQTQSSNALHNAIMEAGSKDRPPMLAPDTISTPQLMLGPMHVKMWKPYERLKKQGESLVMSLKTAPIHILYDILKHSRMKSMRILTEGLSRTVNPIALVAQQQRSFHPPNIPTQTLNIPPPERNSLPETEEKQLENVGHRYAKVWDSVLPTARNSGHVSKGMSETQKRNKLLERMILMRSEEQDLEDRKPIICTWHNFKKLPRAQLTTSGPIFDDEPMHKEQKQ</sequence>
<proteinExistence type="predicted"/>
<protein>
    <submittedName>
        <fullName evidence="1">Uncharacterized protein</fullName>
    </submittedName>
</protein>
<organism evidence="1 2">
    <name type="scientific">Tanacetum coccineum</name>
    <dbReference type="NCBI Taxonomy" id="301880"/>
    <lineage>
        <taxon>Eukaryota</taxon>
        <taxon>Viridiplantae</taxon>
        <taxon>Streptophyta</taxon>
        <taxon>Embryophyta</taxon>
        <taxon>Tracheophyta</taxon>
        <taxon>Spermatophyta</taxon>
        <taxon>Magnoliopsida</taxon>
        <taxon>eudicotyledons</taxon>
        <taxon>Gunneridae</taxon>
        <taxon>Pentapetalae</taxon>
        <taxon>asterids</taxon>
        <taxon>campanulids</taxon>
        <taxon>Asterales</taxon>
        <taxon>Asteraceae</taxon>
        <taxon>Asteroideae</taxon>
        <taxon>Anthemideae</taxon>
        <taxon>Anthemidinae</taxon>
        <taxon>Tanacetum</taxon>
    </lineage>
</organism>
<comment type="caution">
    <text evidence="1">The sequence shown here is derived from an EMBL/GenBank/DDBJ whole genome shotgun (WGS) entry which is preliminary data.</text>
</comment>
<evidence type="ECO:0000313" key="1">
    <source>
        <dbReference type="EMBL" id="GJS88546.1"/>
    </source>
</evidence>
<keyword evidence="2" id="KW-1185">Reference proteome</keyword>
<gene>
    <name evidence="1" type="ORF">Tco_0771182</name>
</gene>
<dbReference type="EMBL" id="BQNB010011281">
    <property type="protein sequence ID" value="GJS88546.1"/>
    <property type="molecule type" value="Genomic_DNA"/>
</dbReference>